<dbReference type="EMBL" id="BTGU01000001">
    <property type="protein sequence ID" value="GMN25420.1"/>
    <property type="molecule type" value="Genomic_DNA"/>
</dbReference>
<evidence type="ECO:0000313" key="2">
    <source>
        <dbReference type="EMBL" id="GMN25420.1"/>
    </source>
</evidence>
<feature type="compositionally biased region" description="Basic and acidic residues" evidence="1">
    <location>
        <begin position="53"/>
        <end position="67"/>
    </location>
</feature>
<reference evidence="2" key="1">
    <citation type="submission" date="2023-07" db="EMBL/GenBank/DDBJ databases">
        <title>draft genome sequence of fig (Ficus carica).</title>
        <authorList>
            <person name="Takahashi T."/>
            <person name="Nishimura K."/>
        </authorList>
    </citation>
    <scope>NUCLEOTIDE SEQUENCE</scope>
</reference>
<evidence type="ECO:0000313" key="3">
    <source>
        <dbReference type="Proteomes" id="UP001187192"/>
    </source>
</evidence>
<feature type="compositionally biased region" description="Gly residues" evidence="1">
    <location>
        <begin position="30"/>
        <end position="52"/>
    </location>
</feature>
<gene>
    <name evidence="2" type="ORF">TIFTF001_000941</name>
</gene>
<name>A0AA88CP31_FICCA</name>
<feature type="region of interest" description="Disordered" evidence="1">
    <location>
        <begin position="20"/>
        <end position="89"/>
    </location>
</feature>
<evidence type="ECO:0000256" key="1">
    <source>
        <dbReference type="SAM" id="MobiDB-lite"/>
    </source>
</evidence>
<organism evidence="2 3">
    <name type="scientific">Ficus carica</name>
    <name type="common">Common fig</name>
    <dbReference type="NCBI Taxonomy" id="3494"/>
    <lineage>
        <taxon>Eukaryota</taxon>
        <taxon>Viridiplantae</taxon>
        <taxon>Streptophyta</taxon>
        <taxon>Embryophyta</taxon>
        <taxon>Tracheophyta</taxon>
        <taxon>Spermatophyta</taxon>
        <taxon>Magnoliopsida</taxon>
        <taxon>eudicotyledons</taxon>
        <taxon>Gunneridae</taxon>
        <taxon>Pentapetalae</taxon>
        <taxon>rosids</taxon>
        <taxon>fabids</taxon>
        <taxon>Rosales</taxon>
        <taxon>Moraceae</taxon>
        <taxon>Ficeae</taxon>
        <taxon>Ficus</taxon>
    </lineage>
</organism>
<comment type="caution">
    <text evidence="2">The sequence shown here is derived from an EMBL/GenBank/DDBJ whole genome shotgun (WGS) entry which is preliminary data.</text>
</comment>
<proteinExistence type="predicted"/>
<accession>A0AA88CP31</accession>
<sequence>MVRSAGGSIAEGHWEEGALLEVVGVSQDQGRGGITRGGGSEPRSGEGGIVGGRGDEPSQDRGRDPIEGRGVGSRSGTWVSSLERRGRIW</sequence>
<protein>
    <submittedName>
        <fullName evidence="2">Uncharacterized protein</fullName>
    </submittedName>
</protein>
<keyword evidence="3" id="KW-1185">Reference proteome</keyword>
<dbReference type="Proteomes" id="UP001187192">
    <property type="component" value="Unassembled WGS sequence"/>
</dbReference>
<dbReference type="AlphaFoldDB" id="A0AA88CP31"/>